<proteinExistence type="predicted"/>
<evidence type="ECO:0000259" key="1">
    <source>
        <dbReference type="PROSITE" id="PS51411"/>
    </source>
</evidence>
<dbReference type="Pfam" id="PF04468">
    <property type="entry name" value="PSP1"/>
    <property type="match status" value="1"/>
</dbReference>
<dbReference type="InterPro" id="IPR047767">
    <property type="entry name" value="PSP1-like"/>
</dbReference>
<feature type="domain" description="PSP1 C-terminal" evidence="1">
    <location>
        <begin position="55"/>
        <end position="140"/>
    </location>
</feature>
<evidence type="ECO:0000313" key="3">
    <source>
        <dbReference type="Proteomes" id="UP000016057"/>
    </source>
</evidence>
<dbReference type="AlphaFoldDB" id="K8ZKG0"/>
<keyword evidence="3" id="KW-1185">Reference proteome</keyword>
<name>K8ZKG0_9ENTE</name>
<sequence>MAKIGVRFTEAGLIYYYEKPKEIQVGDYVIAPVQKCDQFGEVVLIKEEESEEELPQIKRVATQSDIAKMKQNQEDARQAMEITKRRIEVHGLEMKLIEIQYSFERTKMLFYFTADGRIDFRELVKDLASIFKTRIELRQVGVRDEAKLLGGLGPCGRPLCCHQFLGDFMPVSIKMAKDQHLSLNPTKISGVCGRLMCCLQYEDDVYEEAKRQLPDIGKKVITPDGPGWVVGLNILQEIVQVRLLDKAVPLDYPGNEVEQKDWEEKEHG</sequence>
<dbReference type="Proteomes" id="UP000016057">
    <property type="component" value="Unassembled WGS sequence"/>
</dbReference>
<dbReference type="PANTHER" id="PTHR43830">
    <property type="entry name" value="PROTEIN PSP1"/>
    <property type="match status" value="1"/>
</dbReference>
<dbReference type="RefSeq" id="WP_009491683.1">
    <property type="nucleotide sequence ID" value="NZ_AMYT01000021.1"/>
</dbReference>
<accession>K8ZKG0</accession>
<evidence type="ECO:0000313" key="2">
    <source>
        <dbReference type="EMBL" id="EKU27043.1"/>
    </source>
</evidence>
<dbReference type="PANTHER" id="PTHR43830:SF3">
    <property type="entry name" value="PROTEIN PSP1"/>
    <property type="match status" value="1"/>
</dbReference>
<dbReference type="eggNOG" id="COG1774">
    <property type="taxonomic scope" value="Bacteria"/>
</dbReference>
<gene>
    <name evidence="2" type="ORF">C683_1039</name>
</gene>
<dbReference type="InterPro" id="IPR007557">
    <property type="entry name" value="PSP1_C"/>
</dbReference>
<organism evidence="2 3">
    <name type="scientific">Catellicoccus marimammalium M35/04/3</name>
    <dbReference type="NCBI Taxonomy" id="1234409"/>
    <lineage>
        <taxon>Bacteria</taxon>
        <taxon>Bacillati</taxon>
        <taxon>Bacillota</taxon>
        <taxon>Bacilli</taxon>
        <taxon>Lactobacillales</taxon>
        <taxon>Enterococcaceae</taxon>
        <taxon>Catellicoccus</taxon>
    </lineage>
</organism>
<dbReference type="EMBL" id="AMYT01000021">
    <property type="protein sequence ID" value="EKU27043.1"/>
    <property type="molecule type" value="Genomic_DNA"/>
</dbReference>
<dbReference type="GO" id="GO:0005737">
    <property type="term" value="C:cytoplasm"/>
    <property type="evidence" value="ECO:0007669"/>
    <property type="project" value="TreeGrafter"/>
</dbReference>
<reference evidence="2 3" key="1">
    <citation type="journal article" date="2013" name="Genome Announc.">
        <title>Draft Genome Sequence of Catellicoccus marimammalium, a Novel Species Commonly Found in Gull Feces.</title>
        <authorList>
            <person name="Weigand M.R."/>
            <person name="Ryu H."/>
            <person name="Bozcek L."/>
            <person name="Konstantinidis K.T."/>
            <person name="Santo Domingo J.W."/>
        </authorList>
    </citation>
    <scope>NUCLEOTIDE SEQUENCE [LARGE SCALE GENOMIC DNA]</scope>
    <source>
        <strain evidence="2 3">M35/04/3</strain>
    </source>
</reference>
<dbReference type="PROSITE" id="PS51411">
    <property type="entry name" value="PSP1_C"/>
    <property type="match status" value="1"/>
</dbReference>
<dbReference type="OrthoDB" id="9779344at2"/>
<protein>
    <submittedName>
        <fullName evidence="2">Signal peptidase-like protein</fullName>
    </submittedName>
</protein>
<dbReference type="STRING" id="1234409.C683_1039"/>
<comment type="caution">
    <text evidence="2">The sequence shown here is derived from an EMBL/GenBank/DDBJ whole genome shotgun (WGS) entry which is preliminary data.</text>
</comment>
<dbReference type="NCBIfam" id="NF041131">
    <property type="entry name" value="RicT_YaaT_fam"/>
    <property type="match status" value="1"/>
</dbReference>
<dbReference type="PATRIC" id="fig|1234409.3.peg.990"/>